<keyword evidence="1" id="KW-0812">Transmembrane</keyword>
<comment type="caution">
    <text evidence="2">The sequence shown here is derived from an EMBL/GenBank/DDBJ whole genome shotgun (WGS) entry which is preliminary data.</text>
</comment>
<evidence type="ECO:0008006" key="4">
    <source>
        <dbReference type="Google" id="ProtNLM"/>
    </source>
</evidence>
<dbReference type="InParanoid" id="A0A409XL22"/>
<keyword evidence="3" id="KW-1185">Reference proteome</keyword>
<feature type="transmembrane region" description="Helical" evidence="1">
    <location>
        <begin position="69"/>
        <end position="88"/>
    </location>
</feature>
<gene>
    <name evidence="2" type="ORF">CVT25_014319</name>
</gene>
<protein>
    <recommendedName>
        <fullName evidence="4">Transmembrane protein</fullName>
    </recommendedName>
</protein>
<proteinExistence type="predicted"/>
<dbReference type="OrthoDB" id="2923771at2759"/>
<dbReference type="Proteomes" id="UP000283269">
    <property type="component" value="Unassembled WGS sequence"/>
</dbReference>
<feature type="transmembrane region" description="Helical" evidence="1">
    <location>
        <begin position="285"/>
        <end position="309"/>
    </location>
</feature>
<reference evidence="2 3" key="1">
    <citation type="journal article" date="2018" name="Evol. Lett.">
        <title>Horizontal gene cluster transfer increased hallucinogenic mushroom diversity.</title>
        <authorList>
            <person name="Reynolds H.T."/>
            <person name="Vijayakumar V."/>
            <person name="Gluck-Thaler E."/>
            <person name="Korotkin H.B."/>
            <person name="Matheny P.B."/>
            <person name="Slot J.C."/>
        </authorList>
    </citation>
    <scope>NUCLEOTIDE SEQUENCE [LARGE SCALE GENOMIC DNA]</scope>
    <source>
        <strain evidence="2 3">2631</strain>
    </source>
</reference>
<sequence length="357" mass="40409">MFPQRIAEKLGPLFSFKLKRTRHRSQPRPLTPAKRPSLSPPLSTLLDNIASTSRSCRRWPPQNDAIRFLLYWIIIVGTCLIVFVFFALHMTVRPSQFTAPRAVPYDDPFVPDAKVVSVDPVSRTIIMNWYPELVDQDCDVNNPVIVDIFIPTILLDVSSPSYSSGLSDQPVIRVNSTQICFARTQTYISFRTVTKLVASREYLLAQEIGTQRTFQSYPFDIYIAPFSFYTQDVQTGVVKALRISQSFGIAVNFEISLIDTYLAWSSDPNLQFYLRIERSTATKSFVVIVAITNWITAITFLTILASTLVYRPHEIYSEMFVVPVGAVFAFSSVRSNLPGAPTGFGKSSLFSKYENKY</sequence>
<accession>A0A409XL22</accession>
<dbReference type="EMBL" id="NHYD01001350">
    <property type="protein sequence ID" value="PPQ91431.1"/>
    <property type="molecule type" value="Genomic_DNA"/>
</dbReference>
<keyword evidence="1" id="KW-1133">Transmembrane helix</keyword>
<dbReference type="STRING" id="93625.A0A409XL22"/>
<dbReference type="AlphaFoldDB" id="A0A409XL22"/>
<evidence type="ECO:0000256" key="1">
    <source>
        <dbReference type="SAM" id="Phobius"/>
    </source>
</evidence>
<evidence type="ECO:0000313" key="2">
    <source>
        <dbReference type="EMBL" id="PPQ91431.1"/>
    </source>
</evidence>
<name>A0A409XL22_PSICY</name>
<organism evidence="2 3">
    <name type="scientific">Psilocybe cyanescens</name>
    <dbReference type="NCBI Taxonomy" id="93625"/>
    <lineage>
        <taxon>Eukaryota</taxon>
        <taxon>Fungi</taxon>
        <taxon>Dikarya</taxon>
        <taxon>Basidiomycota</taxon>
        <taxon>Agaricomycotina</taxon>
        <taxon>Agaricomycetes</taxon>
        <taxon>Agaricomycetidae</taxon>
        <taxon>Agaricales</taxon>
        <taxon>Agaricineae</taxon>
        <taxon>Strophariaceae</taxon>
        <taxon>Psilocybe</taxon>
    </lineage>
</organism>
<evidence type="ECO:0000313" key="3">
    <source>
        <dbReference type="Proteomes" id="UP000283269"/>
    </source>
</evidence>
<keyword evidence="1" id="KW-0472">Membrane</keyword>